<gene>
    <name evidence="1" type="ORF">JZO70_01600</name>
</gene>
<dbReference type="EMBL" id="JAFREM010000003">
    <property type="protein sequence ID" value="MBO1304839.1"/>
    <property type="molecule type" value="Genomic_DNA"/>
</dbReference>
<organism evidence="1 2">
    <name type="scientific">Candidatus Enterococcus moelleringii</name>
    <dbReference type="NCBI Taxonomy" id="2815325"/>
    <lineage>
        <taxon>Bacteria</taxon>
        <taxon>Bacillati</taxon>
        <taxon>Bacillota</taxon>
        <taxon>Bacilli</taxon>
        <taxon>Lactobacillales</taxon>
        <taxon>Enterococcaceae</taxon>
        <taxon>Enterococcus</taxon>
    </lineage>
</organism>
<dbReference type="PANTHER" id="PTHR38448:SF1">
    <property type="entry name" value="YLBF FAMILY REGULATOR"/>
    <property type="match status" value="1"/>
</dbReference>
<dbReference type="Proteomes" id="UP000664601">
    <property type="component" value="Unassembled WGS sequence"/>
</dbReference>
<dbReference type="PANTHER" id="PTHR38448">
    <property type="entry name" value="REGULATORY PROTEIN YLBF-RELATED"/>
    <property type="match status" value="1"/>
</dbReference>
<keyword evidence="2" id="KW-1185">Reference proteome</keyword>
<evidence type="ECO:0000313" key="2">
    <source>
        <dbReference type="Proteomes" id="UP000664601"/>
    </source>
</evidence>
<reference evidence="1 2" key="1">
    <citation type="submission" date="2021-03" db="EMBL/GenBank/DDBJ databases">
        <title>Enterococcal diversity collection.</title>
        <authorList>
            <person name="Gilmore M.S."/>
            <person name="Schwartzman J."/>
            <person name="Van Tyne D."/>
            <person name="Martin M."/>
            <person name="Earl A.M."/>
            <person name="Manson A.L."/>
            <person name="Straub T."/>
            <person name="Salamzade R."/>
            <person name="Saavedra J."/>
            <person name="Lebreton F."/>
            <person name="Prichula J."/>
            <person name="Schaufler K."/>
            <person name="Gaca A."/>
            <person name="Sgardioli B."/>
            <person name="Wagenaar J."/>
            <person name="Strong T."/>
        </authorList>
    </citation>
    <scope>NUCLEOTIDE SEQUENCE [LARGE SCALE GENOMIC DNA]</scope>
    <source>
        <strain evidence="1 2">669A</strain>
    </source>
</reference>
<dbReference type="Pfam" id="PF06133">
    <property type="entry name" value="Com_YlbF"/>
    <property type="match status" value="1"/>
</dbReference>
<dbReference type="Gene3D" id="1.20.1500.10">
    <property type="entry name" value="YheA/YmcA-like"/>
    <property type="match status" value="1"/>
</dbReference>
<evidence type="ECO:0000313" key="1">
    <source>
        <dbReference type="EMBL" id="MBO1304839.1"/>
    </source>
</evidence>
<dbReference type="InterPro" id="IPR016783">
    <property type="entry name" value="Biofilm_formation_YmcA"/>
</dbReference>
<dbReference type="PIRSF" id="PIRSF021287">
    <property type="entry name" value="Biofilm_formation_YmcA"/>
    <property type="match status" value="1"/>
</dbReference>
<dbReference type="RefSeq" id="WP_207671831.1">
    <property type="nucleotide sequence ID" value="NZ_JAFREM010000003.1"/>
</dbReference>
<dbReference type="SUPFAM" id="SSF158622">
    <property type="entry name" value="YheA/YmcA-like"/>
    <property type="match status" value="1"/>
</dbReference>
<proteinExistence type="predicted"/>
<protein>
    <submittedName>
        <fullName evidence="1">YlbF family regulator</fullName>
    </submittedName>
</protein>
<comment type="caution">
    <text evidence="1">The sequence shown here is derived from an EMBL/GenBank/DDBJ whole genome shotgun (WGS) entry which is preliminary data.</text>
</comment>
<dbReference type="InterPro" id="IPR010368">
    <property type="entry name" value="Com_YlbF"/>
</dbReference>
<dbReference type="InterPro" id="IPR023378">
    <property type="entry name" value="YheA/YmcA-like_dom_sf"/>
</dbReference>
<accession>A0ABS3L5E1</accession>
<sequence length="120" mass="13531">MLTNEAEVQTALDNLTSLLAENDVIRGYQTVKGRVDANTSLHTLQEEIKQAQKDAVHFAHYDKPAAEKEALKKADALTQKMEQHPLVTAYREHLGEANDLLHHLTSMIQTEINQALEEEE</sequence>
<name>A0ABS3L5E1_9ENTE</name>
<dbReference type="InterPro" id="IPR052767">
    <property type="entry name" value="Bact_com_dev_regulator"/>
</dbReference>